<keyword evidence="5" id="KW-0611">Plant defense</keyword>
<dbReference type="GO" id="GO:0043531">
    <property type="term" value="F:ADP binding"/>
    <property type="evidence" value="ECO:0007669"/>
    <property type="project" value="InterPro"/>
</dbReference>
<comment type="similarity">
    <text evidence="1">Belongs to the disease resistance NB-LRR family.</text>
</comment>
<evidence type="ECO:0000256" key="6">
    <source>
        <dbReference type="ARBA" id="ARBA00023054"/>
    </source>
</evidence>
<dbReference type="Gene3D" id="3.40.50.300">
    <property type="entry name" value="P-loop containing nucleotide triphosphate hydrolases"/>
    <property type="match status" value="1"/>
</dbReference>
<evidence type="ECO:0000259" key="9">
    <source>
        <dbReference type="Pfam" id="PF23559"/>
    </source>
</evidence>
<reference evidence="11 12" key="1">
    <citation type="journal article" date="2019" name="Sci. Rep.">
        <title>A high-quality genome of Eragrostis curvula grass provides insights into Poaceae evolution and supports new strategies to enhance forage quality.</title>
        <authorList>
            <person name="Carballo J."/>
            <person name="Santos B.A.C.M."/>
            <person name="Zappacosta D."/>
            <person name="Garbus I."/>
            <person name="Selva J.P."/>
            <person name="Gallo C.A."/>
            <person name="Diaz A."/>
            <person name="Albertini E."/>
            <person name="Caccamo M."/>
            <person name="Echenique V."/>
        </authorList>
    </citation>
    <scope>NUCLEOTIDE SEQUENCE [LARGE SCALE GENOMIC DNA]</scope>
    <source>
        <strain evidence="12">cv. Victoria</strain>
        <tissue evidence="11">Leaf</tissue>
    </source>
</reference>
<evidence type="ECO:0008006" key="13">
    <source>
        <dbReference type="Google" id="ProtNLM"/>
    </source>
</evidence>
<feature type="domain" description="Disease resistance N-terminal" evidence="8">
    <location>
        <begin position="13"/>
        <end position="95"/>
    </location>
</feature>
<gene>
    <name evidence="11" type="ORF">EJB05_00113</name>
</gene>
<evidence type="ECO:0000313" key="11">
    <source>
        <dbReference type="EMBL" id="TVU48834.1"/>
    </source>
</evidence>
<dbReference type="Gene3D" id="1.20.5.4130">
    <property type="match status" value="1"/>
</dbReference>
<feature type="domain" description="NB-ARC" evidence="7">
    <location>
        <begin position="190"/>
        <end position="346"/>
    </location>
</feature>
<dbReference type="GO" id="GO:0042742">
    <property type="term" value="P:defense response to bacterium"/>
    <property type="evidence" value="ECO:0007669"/>
    <property type="project" value="UniProtKB-ARBA"/>
</dbReference>
<evidence type="ECO:0000259" key="7">
    <source>
        <dbReference type="Pfam" id="PF00931"/>
    </source>
</evidence>
<dbReference type="Pfam" id="PF23559">
    <property type="entry name" value="WHD_DRP"/>
    <property type="match status" value="1"/>
</dbReference>
<evidence type="ECO:0000259" key="8">
    <source>
        <dbReference type="Pfam" id="PF18052"/>
    </source>
</evidence>
<dbReference type="InterPro" id="IPR058922">
    <property type="entry name" value="WHD_DRP"/>
</dbReference>
<dbReference type="InterPro" id="IPR041118">
    <property type="entry name" value="Rx_N"/>
</dbReference>
<dbReference type="InterPro" id="IPR038005">
    <property type="entry name" value="RX-like_CC"/>
</dbReference>
<dbReference type="Pfam" id="PF23598">
    <property type="entry name" value="LRR_14"/>
    <property type="match status" value="1"/>
</dbReference>
<dbReference type="PRINTS" id="PR00364">
    <property type="entry name" value="DISEASERSIST"/>
</dbReference>
<dbReference type="EMBL" id="RWGY01000002">
    <property type="protein sequence ID" value="TVU48834.1"/>
    <property type="molecule type" value="Genomic_DNA"/>
</dbReference>
<dbReference type="Pfam" id="PF00931">
    <property type="entry name" value="NB-ARC"/>
    <property type="match status" value="1"/>
</dbReference>
<dbReference type="Gene3D" id="1.10.10.10">
    <property type="entry name" value="Winged helix-like DNA-binding domain superfamily/Winged helix DNA-binding domain"/>
    <property type="match status" value="1"/>
</dbReference>
<dbReference type="Proteomes" id="UP000324897">
    <property type="component" value="Chromosome 6"/>
</dbReference>
<feature type="domain" description="Disease resistance R13L4/SHOC-2-like LRR" evidence="10">
    <location>
        <begin position="556"/>
        <end position="924"/>
    </location>
</feature>
<evidence type="ECO:0000259" key="10">
    <source>
        <dbReference type="Pfam" id="PF23598"/>
    </source>
</evidence>
<dbReference type="FunFam" id="3.40.50.300:FF:001091">
    <property type="entry name" value="Probable disease resistance protein At1g61300"/>
    <property type="match status" value="1"/>
</dbReference>
<protein>
    <recommendedName>
        <fullName evidence="13">NB-ARC domain-containing protein</fullName>
    </recommendedName>
</protein>
<feature type="non-terminal residue" evidence="11">
    <location>
        <position position="1"/>
    </location>
</feature>
<sequence length="956" mass="109112">MPPPVVSALEGPMASLLEKLGDLLTDKYKLLNETKEQIIFLKYELGSMHVFLKKMSDTEEPGQQDKYWANEIRELSYDIEDSVNDFMYNVERNSNPRGLKGFVDQIMSFLATINTRHEIAKELQGLKRRVIEVSERRTRYKIDDAVSKPNSTTLDLRLLALYAETAGLVGIDEPMEEFIQLMSEQGVPVSERKVLSIVGFGGLGKTTLANQIFRRMEGQFQCRAFISVSQKPNIRRIFRTILCQVDPLACDHNNLESWDDIEYISALRKVIFDKRYFIVIDDIWDAAAWYIIKCAIPENNNGSILITTTRIQTVAMACCADHPEYVYNMKPLSDQDSRRLFFRRIFGSDDDCPPHLKDVSAEILKKCGGMPLAIIAISSLLACKTNMHNKEHWDYVRNSLGNLEVSSSLEGMRQILNLSYINLPNYLKTCMLYLGIYPEDYIIEKSDLIKQWVAEGFIRKAHRTDPEDVARRYFNELLNMSMVQPVYTDCNGEVMSCRVHDMMLDLILHKSREDNFITVIDHEVDMITQQGKIRRLSLHLDRAINDRIVRSNQLSQIRTFARFGSTSYLPPFQQFKHLRVLVIRTAESSSSEALDFTGICHLFLLKCLKISTYNAVRLPRKVGGLRKLEMFEIASKLASPEKQLPSDIVHLNLLQHLRVRFDTRLPAGIGNIKSLRTLRCFHLDTTLDNIKGLAELKNLTDLCVLGFGSSTAGSIPADEMVERAREVMRTCLEKLYNLKCLKMVWSPISGCLDVLSQVHASFCHLQRFIAHGSCWFSKVPKWIGKLHYLHELRLSVEEVLEDDVGLLAQLSSLTNLDLFIHGTPNDKIIFRGSGFPVLKHFIVACCRISCLTFESGPMAKLETIKLLLNAKGWDRYGAAPAGLEHLLGIKKITVDIAGRRAKKSNRRAAESVLRHAINMHPYHPIAEIHCYDYQRFPFTDDLDSEDEQEDVAGSRI</sequence>
<dbReference type="InterPro" id="IPR002182">
    <property type="entry name" value="NB-ARC"/>
</dbReference>
<dbReference type="InterPro" id="IPR032675">
    <property type="entry name" value="LRR_dom_sf"/>
</dbReference>
<dbReference type="PANTHER" id="PTHR23155">
    <property type="entry name" value="DISEASE RESISTANCE PROTEIN RP"/>
    <property type="match status" value="1"/>
</dbReference>
<dbReference type="PANTHER" id="PTHR23155:SF906">
    <property type="entry name" value="OS08G0205100 PROTEIN"/>
    <property type="match status" value="1"/>
</dbReference>
<dbReference type="OrthoDB" id="605080at2759"/>
<dbReference type="InterPro" id="IPR027417">
    <property type="entry name" value="P-loop_NTPase"/>
</dbReference>
<dbReference type="GO" id="GO:0009626">
    <property type="term" value="P:plant-type hypersensitive response"/>
    <property type="evidence" value="ECO:0007669"/>
    <property type="project" value="UniProtKB-ARBA"/>
</dbReference>
<evidence type="ECO:0000313" key="12">
    <source>
        <dbReference type="Proteomes" id="UP000324897"/>
    </source>
</evidence>
<dbReference type="InterPro" id="IPR044974">
    <property type="entry name" value="Disease_R_plants"/>
</dbReference>
<evidence type="ECO:0000256" key="3">
    <source>
        <dbReference type="ARBA" id="ARBA00022737"/>
    </source>
</evidence>
<keyword evidence="12" id="KW-1185">Reference proteome</keyword>
<dbReference type="InterPro" id="IPR055414">
    <property type="entry name" value="LRR_R13L4/SHOC2-like"/>
</dbReference>
<comment type="caution">
    <text evidence="11">The sequence shown here is derived from an EMBL/GenBank/DDBJ whole genome shotgun (WGS) entry which is preliminary data.</text>
</comment>
<dbReference type="AlphaFoldDB" id="A0A5J9WNI0"/>
<evidence type="ECO:0000256" key="5">
    <source>
        <dbReference type="ARBA" id="ARBA00022821"/>
    </source>
</evidence>
<dbReference type="Gene3D" id="1.10.8.430">
    <property type="entry name" value="Helical domain of apoptotic protease-activating factors"/>
    <property type="match status" value="1"/>
</dbReference>
<dbReference type="InterPro" id="IPR042197">
    <property type="entry name" value="Apaf_helical"/>
</dbReference>
<keyword evidence="2" id="KW-0433">Leucine-rich repeat</keyword>
<dbReference type="FunFam" id="1.10.10.10:FF:000322">
    <property type="entry name" value="Probable disease resistance protein At1g63360"/>
    <property type="match status" value="1"/>
</dbReference>
<keyword evidence="3" id="KW-0677">Repeat</keyword>
<dbReference type="Gene3D" id="3.80.10.10">
    <property type="entry name" value="Ribonuclease Inhibitor"/>
    <property type="match status" value="1"/>
</dbReference>
<evidence type="ECO:0000256" key="1">
    <source>
        <dbReference type="ARBA" id="ARBA00008894"/>
    </source>
</evidence>
<proteinExistence type="inferred from homology"/>
<keyword evidence="6" id="KW-0175">Coiled coil</keyword>
<dbReference type="Pfam" id="PF18052">
    <property type="entry name" value="Rx_N"/>
    <property type="match status" value="1"/>
</dbReference>
<dbReference type="SUPFAM" id="SSF52540">
    <property type="entry name" value="P-loop containing nucleoside triphosphate hydrolases"/>
    <property type="match status" value="1"/>
</dbReference>
<evidence type="ECO:0000256" key="2">
    <source>
        <dbReference type="ARBA" id="ARBA00022614"/>
    </source>
</evidence>
<evidence type="ECO:0000256" key="4">
    <source>
        <dbReference type="ARBA" id="ARBA00022741"/>
    </source>
</evidence>
<keyword evidence="4" id="KW-0547">Nucleotide-binding</keyword>
<feature type="domain" description="Disease resistance protein winged helix" evidence="9">
    <location>
        <begin position="436"/>
        <end position="507"/>
    </location>
</feature>
<organism evidence="11 12">
    <name type="scientific">Eragrostis curvula</name>
    <name type="common">weeping love grass</name>
    <dbReference type="NCBI Taxonomy" id="38414"/>
    <lineage>
        <taxon>Eukaryota</taxon>
        <taxon>Viridiplantae</taxon>
        <taxon>Streptophyta</taxon>
        <taxon>Embryophyta</taxon>
        <taxon>Tracheophyta</taxon>
        <taxon>Spermatophyta</taxon>
        <taxon>Magnoliopsida</taxon>
        <taxon>Liliopsida</taxon>
        <taxon>Poales</taxon>
        <taxon>Poaceae</taxon>
        <taxon>PACMAD clade</taxon>
        <taxon>Chloridoideae</taxon>
        <taxon>Eragrostideae</taxon>
        <taxon>Eragrostidinae</taxon>
        <taxon>Eragrostis</taxon>
    </lineage>
</organism>
<dbReference type="SUPFAM" id="SSF52058">
    <property type="entry name" value="L domain-like"/>
    <property type="match status" value="1"/>
</dbReference>
<accession>A0A5J9WNI0</accession>
<name>A0A5J9WNI0_9POAL</name>
<dbReference type="InterPro" id="IPR036388">
    <property type="entry name" value="WH-like_DNA-bd_sf"/>
</dbReference>
<dbReference type="CDD" id="cd14798">
    <property type="entry name" value="RX-CC_like"/>
    <property type="match status" value="1"/>
</dbReference>
<dbReference type="Gramene" id="TVU48834">
    <property type="protein sequence ID" value="TVU48834"/>
    <property type="gene ID" value="EJB05_00113"/>
</dbReference>
<dbReference type="GO" id="GO:0002758">
    <property type="term" value="P:innate immune response-activating signaling pathway"/>
    <property type="evidence" value="ECO:0007669"/>
    <property type="project" value="UniProtKB-ARBA"/>
</dbReference>